<accession>A0A6C0HUW6</accession>
<reference evidence="2" key="1">
    <citation type="journal article" date="2020" name="Nature">
        <title>Giant virus diversity and host interactions through global metagenomics.</title>
        <authorList>
            <person name="Schulz F."/>
            <person name="Roux S."/>
            <person name="Paez-Espino D."/>
            <person name="Jungbluth S."/>
            <person name="Walsh D.A."/>
            <person name="Denef V.J."/>
            <person name="McMahon K.D."/>
            <person name="Konstantinidis K.T."/>
            <person name="Eloe-Fadrosh E.A."/>
            <person name="Kyrpides N.C."/>
            <person name="Woyke T."/>
        </authorList>
    </citation>
    <scope>NUCLEOTIDE SEQUENCE</scope>
    <source>
        <strain evidence="2">GVMAG-M-3300023184-177</strain>
    </source>
</reference>
<proteinExistence type="predicted"/>
<dbReference type="AlphaFoldDB" id="A0A6C0HUW6"/>
<feature type="compositionally biased region" description="Basic residues" evidence="1">
    <location>
        <begin position="253"/>
        <end position="270"/>
    </location>
</feature>
<sequence length="417" mass="43979">MSSNLFVKSRLNDVLSSTVANSEEANWLTISNSNNRMRGGSNINTAATSDVFMSQINAEEINELVNMLTSEQQVGGADNIILSATSALETEVKNMVGGNFSATSALEEEVNETSTVIQMVGGANANETDTEMLENQLRSLLTGGAKKGSRKGSRKASRKGSKKSSKARKGSRKASRKASRKGSKKGGSLVGGAKRRSRKGSKKASRKGSRKGSKMSSKARKGSRKGSKKGSRKASRKSSKKGGAEVDELVGGAKRRSRKGSRKGSRKSSKKGGAEVDESTAAAELVGGAKRRSRKASRKASRKSSKKGGAEDKTDATEAAALVGGAKRKGSKKSSRKGSKKSSKGKRGANPSFMAFQKLKKHVSVKLGIPNSVQAAKIAGAALKKVKASNPDMDGVKASAEAIKEFDEHMDKYKKMV</sequence>
<protein>
    <submittedName>
        <fullName evidence="2">Uncharacterized protein</fullName>
    </submittedName>
</protein>
<feature type="region of interest" description="Disordered" evidence="1">
    <location>
        <begin position="141"/>
        <end position="352"/>
    </location>
</feature>
<feature type="compositionally biased region" description="Basic residues" evidence="1">
    <location>
        <begin position="326"/>
        <end position="347"/>
    </location>
</feature>
<name>A0A6C0HUW6_9ZZZZ</name>
<feature type="compositionally biased region" description="Basic residues" evidence="1">
    <location>
        <begin position="193"/>
        <end position="240"/>
    </location>
</feature>
<dbReference type="EMBL" id="MN740019">
    <property type="protein sequence ID" value="QHT84528.1"/>
    <property type="molecule type" value="Genomic_DNA"/>
</dbReference>
<feature type="compositionally biased region" description="Basic residues" evidence="1">
    <location>
        <begin position="289"/>
        <end position="306"/>
    </location>
</feature>
<evidence type="ECO:0000313" key="2">
    <source>
        <dbReference type="EMBL" id="QHT84528.1"/>
    </source>
</evidence>
<organism evidence="2">
    <name type="scientific">viral metagenome</name>
    <dbReference type="NCBI Taxonomy" id="1070528"/>
    <lineage>
        <taxon>unclassified sequences</taxon>
        <taxon>metagenomes</taxon>
        <taxon>organismal metagenomes</taxon>
    </lineage>
</organism>
<feature type="compositionally biased region" description="Basic residues" evidence="1">
    <location>
        <begin position="147"/>
        <end position="184"/>
    </location>
</feature>
<evidence type="ECO:0000256" key="1">
    <source>
        <dbReference type="SAM" id="MobiDB-lite"/>
    </source>
</evidence>